<name>A0A7I8D706_9BACL</name>
<evidence type="ECO:0000313" key="2">
    <source>
        <dbReference type="Proteomes" id="UP000593802"/>
    </source>
</evidence>
<dbReference type="Proteomes" id="UP000593802">
    <property type="component" value="Chromosome"/>
</dbReference>
<organism evidence="1 2">
    <name type="scientific">Effusibacillus dendaii</name>
    <dbReference type="NCBI Taxonomy" id="2743772"/>
    <lineage>
        <taxon>Bacteria</taxon>
        <taxon>Bacillati</taxon>
        <taxon>Bacillota</taxon>
        <taxon>Bacilli</taxon>
        <taxon>Bacillales</taxon>
        <taxon>Alicyclobacillaceae</taxon>
        <taxon>Effusibacillus</taxon>
    </lineage>
</organism>
<dbReference type="AlphaFoldDB" id="A0A7I8D706"/>
<evidence type="ECO:0000313" key="1">
    <source>
        <dbReference type="EMBL" id="BCJ85777.1"/>
    </source>
</evidence>
<gene>
    <name evidence="1" type="ORF">skT53_07620</name>
</gene>
<dbReference type="RefSeq" id="WP_200759852.1">
    <property type="nucleotide sequence ID" value="NZ_AP023366.1"/>
</dbReference>
<keyword evidence="2" id="KW-1185">Reference proteome</keyword>
<dbReference type="KEGG" id="eff:skT53_07620"/>
<sequence length="153" mass="17134">MTDKHHSPAFSLTPLPKSYDHRASMKWITIESLRVVLERLNAHTEQKAVFLTSIGLIEGELVDIAASFAESFDEETDTRQSVPQVTSMVANVRVELLRVVEKDEKELRLTDSAPLIGLRNATIHLPDRAVHLPEVTLFADQVVGFAVEPQQVH</sequence>
<dbReference type="EMBL" id="AP023366">
    <property type="protein sequence ID" value="BCJ85777.1"/>
    <property type="molecule type" value="Genomic_DNA"/>
</dbReference>
<accession>A0A7I8D706</accession>
<protein>
    <submittedName>
        <fullName evidence="1">Uncharacterized protein</fullName>
    </submittedName>
</protein>
<reference evidence="1 2" key="1">
    <citation type="submission" date="2020-08" db="EMBL/GenBank/DDBJ databases">
        <title>Complete Genome Sequence of Effusibacillus dendaii Strain skT53, Isolated from Farmland soil.</title>
        <authorList>
            <person name="Konishi T."/>
            <person name="Kawasaki H."/>
        </authorList>
    </citation>
    <scope>NUCLEOTIDE SEQUENCE [LARGE SCALE GENOMIC DNA]</scope>
    <source>
        <strain evidence="2">skT53</strain>
    </source>
</reference>
<proteinExistence type="predicted"/>